<name>A0A9K3GPA2_9EUKA</name>
<proteinExistence type="predicted"/>
<gene>
    <name evidence="2" type="ORF">KIPB_012078</name>
</gene>
<evidence type="ECO:0000256" key="1">
    <source>
        <dbReference type="SAM" id="MobiDB-lite"/>
    </source>
</evidence>
<comment type="caution">
    <text evidence="2">The sequence shown here is derived from an EMBL/GenBank/DDBJ whole genome shotgun (WGS) entry which is preliminary data.</text>
</comment>
<evidence type="ECO:0000313" key="3">
    <source>
        <dbReference type="Proteomes" id="UP000265618"/>
    </source>
</evidence>
<feature type="non-terminal residue" evidence="2">
    <location>
        <position position="81"/>
    </location>
</feature>
<organism evidence="2 3">
    <name type="scientific">Kipferlia bialata</name>
    <dbReference type="NCBI Taxonomy" id="797122"/>
    <lineage>
        <taxon>Eukaryota</taxon>
        <taxon>Metamonada</taxon>
        <taxon>Carpediemonas-like organisms</taxon>
        <taxon>Kipferlia</taxon>
    </lineage>
</organism>
<feature type="region of interest" description="Disordered" evidence="1">
    <location>
        <begin position="29"/>
        <end position="59"/>
    </location>
</feature>
<accession>A0A9K3GPA2</accession>
<dbReference type="Proteomes" id="UP000265618">
    <property type="component" value="Unassembled WGS sequence"/>
</dbReference>
<reference evidence="2 3" key="1">
    <citation type="journal article" date="2018" name="PLoS ONE">
        <title>The draft genome of Kipferlia bialata reveals reductive genome evolution in fornicate parasites.</title>
        <authorList>
            <person name="Tanifuji G."/>
            <person name="Takabayashi S."/>
            <person name="Kume K."/>
            <person name="Takagi M."/>
            <person name="Nakayama T."/>
            <person name="Kamikawa R."/>
            <person name="Inagaki Y."/>
            <person name="Hashimoto T."/>
        </authorList>
    </citation>
    <scope>NUCLEOTIDE SEQUENCE [LARGE SCALE GENOMIC DNA]</scope>
    <source>
        <strain evidence="2">NY0173</strain>
    </source>
</reference>
<dbReference type="EMBL" id="BDIP01005191">
    <property type="protein sequence ID" value="GIQ89576.1"/>
    <property type="molecule type" value="Genomic_DNA"/>
</dbReference>
<feature type="compositionally biased region" description="Polar residues" evidence="1">
    <location>
        <begin position="29"/>
        <end position="49"/>
    </location>
</feature>
<dbReference type="AlphaFoldDB" id="A0A9K3GPA2"/>
<evidence type="ECO:0000313" key="2">
    <source>
        <dbReference type="EMBL" id="GIQ89576.1"/>
    </source>
</evidence>
<sequence length="81" mass="9131">TVFYQWLRRHDPSTISGEELLSSLRSFTLNKGRSTPPQQEEPSDTSPEGNTEPIARPVRMPQLSGLAQRLFGKGVTFTRED</sequence>
<keyword evidence="3" id="KW-1185">Reference proteome</keyword>
<protein>
    <submittedName>
        <fullName evidence="2">Uncharacterized protein</fullName>
    </submittedName>
</protein>